<sequence length="106" mass="11984">MCFLLFSCALTNALLIVDGLSGLLGASPLSRPLSPLRSDLLLLPFEAVWFSFPCSRFCLQKILDFGFAVFFIVPSRRGTFLVSTRTSTICFYLCGLFKYRFRPRVL</sequence>
<proteinExistence type="predicted"/>
<dbReference type="Proteomes" id="UP000887013">
    <property type="component" value="Unassembled WGS sequence"/>
</dbReference>
<organism evidence="2 3">
    <name type="scientific">Nephila pilipes</name>
    <name type="common">Giant wood spider</name>
    <name type="synonym">Nephila maculata</name>
    <dbReference type="NCBI Taxonomy" id="299642"/>
    <lineage>
        <taxon>Eukaryota</taxon>
        <taxon>Metazoa</taxon>
        <taxon>Ecdysozoa</taxon>
        <taxon>Arthropoda</taxon>
        <taxon>Chelicerata</taxon>
        <taxon>Arachnida</taxon>
        <taxon>Araneae</taxon>
        <taxon>Araneomorphae</taxon>
        <taxon>Entelegynae</taxon>
        <taxon>Araneoidea</taxon>
        <taxon>Nephilidae</taxon>
        <taxon>Nephila</taxon>
    </lineage>
</organism>
<evidence type="ECO:0000313" key="3">
    <source>
        <dbReference type="Proteomes" id="UP000887013"/>
    </source>
</evidence>
<gene>
    <name evidence="2" type="ORF">NPIL_219711</name>
</gene>
<reference evidence="2" key="1">
    <citation type="submission" date="2020-08" db="EMBL/GenBank/DDBJ databases">
        <title>Multicomponent nature underlies the extraordinary mechanical properties of spider dragline silk.</title>
        <authorList>
            <person name="Kono N."/>
            <person name="Nakamura H."/>
            <person name="Mori M."/>
            <person name="Yoshida Y."/>
            <person name="Ohtoshi R."/>
            <person name="Malay A.D."/>
            <person name="Moran D.A.P."/>
            <person name="Tomita M."/>
            <person name="Numata K."/>
            <person name="Arakawa K."/>
        </authorList>
    </citation>
    <scope>NUCLEOTIDE SEQUENCE</scope>
</reference>
<feature type="chain" id="PRO_5036458084" description="Secreted protein" evidence="1">
    <location>
        <begin position="20"/>
        <end position="106"/>
    </location>
</feature>
<protein>
    <recommendedName>
        <fullName evidence="4">Secreted protein</fullName>
    </recommendedName>
</protein>
<dbReference type="EMBL" id="BMAW01050492">
    <property type="protein sequence ID" value="GFS75594.1"/>
    <property type="molecule type" value="Genomic_DNA"/>
</dbReference>
<keyword evidence="1" id="KW-0732">Signal</keyword>
<name>A0A8X6MSE6_NEPPI</name>
<feature type="signal peptide" evidence="1">
    <location>
        <begin position="1"/>
        <end position="19"/>
    </location>
</feature>
<evidence type="ECO:0000313" key="2">
    <source>
        <dbReference type="EMBL" id="GFS75594.1"/>
    </source>
</evidence>
<keyword evidence="3" id="KW-1185">Reference proteome</keyword>
<comment type="caution">
    <text evidence="2">The sequence shown here is derived from an EMBL/GenBank/DDBJ whole genome shotgun (WGS) entry which is preliminary data.</text>
</comment>
<dbReference type="AlphaFoldDB" id="A0A8X6MSE6"/>
<evidence type="ECO:0000256" key="1">
    <source>
        <dbReference type="SAM" id="SignalP"/>
    </source>
</evidence>
<accession>A0A8X6MSE6</accession>
<evidence type="ECO:0008006" key="4">
    <source>
        <dbReference type="Google" id="ProtNLM"/>
    </source>
</evidence>